<dbReference type="Gene3D" id="3.40.50.1970">
    <property type="match status" value="1"/>
</dbReference>
<evidence type="ECO:0000256" key="3">
    <source>
        <dbReference type="ARBA" id="ARBA00003485"/>
    </source>
</evidence>
<feature type="binding site" evidence="18">
    <location>
        <begin position="106"/>
        <end position="110"/>
    </location>
    <ligand>
        <name>NAD(+)</name>
        <dbReference type="ChEBI" id="CHEBI:57540"/>
    </ligand>
</feature>
<dbReference type="CDD" id="cd08195">
    <property type="entry name" value="DHQS"/>
    <property type="match status" value="1"/>
</dbReference>
<dbReference type="Pfam" id="PF24621">
    <property type="entry name" value="DHQS_C"/>
    <property type="match status" value="1"/>
</dbReference>
<evidence type="ECO:0000313" key="21">
    <source>
        <dbReference type="EMBL" id="EES53945.1"/>
    </source>
</evidence>
<dbReference type="Pfam" id="PF01761">
    <property type="entry name" value="DHQ_synthase"/>
    <property type="match status" value="1"/>
</dbReference>
<keyword evidence="14 18" id="KW-0520">NAD</keyword>
<dbReference type="GO" id="GO:0005737">
    <property type="term" value="C:cytoplasm"/>
    <property type="evidence" value="ECO:0007669"/>
    <property type="project" value="UniProtKB-SubCell"/>
</dbReference>
<feature type="binding site" evidence="18">
    <location>
        <begin position="130"/>
        <end position="131"/>
    </location>
    <ligand>
        <name>NAD(+)</name>
        <dbReference type="ChEBI" id="CHEBI:57540"/>
    </ligand>
</feature>
<evidence type="ECO:0000256" key="5">
    <source>
        <dbReference type="ARBA" id="ARBA00004661"/>
    </source>
</evidence>
<name>C6HU17_9BACT</name>
<comment type="cofactor">
    <cofactor evidence="18">
        <name>Co(2+)</name>
        <dbReference type="ChEBI" id="CHEBI:48828"/>
    </cofactor>
    <cofactor evidence="18">
        <name>Zn(2+)</name>
        <dbReference type="ChEBI" id="CHEBI:29105"/>
    </cofactor>
    <text evidence="18">Binds 1 divalent metal cation per subunit. Can use either Co(2+) or Zn(2+).</text>
</comment>
<dbReference type="InterPro" id="IPR030960">
    <property type="entry name" value="DHQS/DOIS_N"/>
</dbReference>
<dbReference type="GO" id="GO:0000166">
    <property type="term" value="F:nucleotide binding"/>
    <property type="evidence" value="ECO:0007669"/>
    <property type="project" value="UniProtKB-KW"/>
</dbReference>
<feature type="binding site" evidence="18">
    <location>
        <position position="152"/>
    </location>
    <ligand>
        <name>NAD(+)</name>
        <dbReference type="ChEBI" id="CHEBI:57540"/>
    </ligand>
</feature>
<evidence type="ECO:0000256" key="17">
    <source>
        <dbReference type="ARBA" id="ARBA00023285"/>
    </source>
</evidence>
<keyword evidence="10 18" id="KW-0028">Amino-acid biosynthesis</keyword>
<dbReference type="PIRSF" id="PIRSF001455">
    <property type="entry name" value="DHQ_synth"/>
    <property type="match status" value="1"/>
</dbReference>
<keyword evidence="22" id="KW-1185">Reference proteome</keyword>
<evidence type="ECO:0000256" key="14">
    <source>
        <dbReference type="ARBA" id="ARBA00023027"/>
    </source>
</evidence>
<comment type="subcellular location">
    <subcellularLocation>
        <location evidence="4 18">Cytoplasm</location>
    </subcellularLocation>
</comment>
<evidence type="ECO:0000256" key="9">
    <source>
        <dbReference type="ARBA" id="ARBA00022490"/>
    </source>
</evidence>
<feature type="domain" description="3-dehydroquinate synthase C-terminal" evidence="20">
    <location>
        <begin position="182"/>
        <end position="328"/>
    </location>
</feature>
<feature type="domain" description="3-dehydroquinate synthase N-terminal" evidence="19">
    <location>
        <begin position="71"/>
        <end position="178"/>
    </location>
</feature>
<feature type="binding site" evidence="18">
    <location>
        <position position="267"/>
    </location>
    <ligand>
        <name>Zn(2+)</name>
        <dbReference type="ChEBI" id="CHEBI:29105"/>
    </ligand>
</feature>
<evidence type="ECO:0000256" key="2">
    <source>
        <dbReference type="ARBA" id="ARBA00001911"/>
    </source>
</evidence>
<evidence type="ECO:0000256" key="12">
    <source>
        <dbReference type="ARBA" id="ARBA00022741"/>
    </source>
</evidence>
<dbReference type="InterPro" id="IPR016037">
    <property type="entry name" value="DHQ_synth_AroB"/>
</dbReference>
<comment type="similarity">
    <text evidence="6 18">Belongs to the sugar phosphate cyclases superfamily. Dehydroquinate synthase family.</text>
</comment>
<evidence type="ECO:0000256" key="11">
    <source>
        <dbReference type="ARBA" id="ARBA00022723"/>
    </source>
</evidence>
<evidence type="ECO:0000256" key="10">
    <source>
        <dbReference type="ARBA" id="ARBA00022605"/>
    </source>
</evidence>
<evidence type="ECO:0000256" key="6">
    <source>
        <dbReference type="ARBA" id="ARBA00005412"/>
    </source>
</evidence>
<dbReference type="Gene3D" id="1.20.1090.10">
    <property type="entry name" value="Dehydroquinate synthase-like - alpha domain"/>
    <property type="match status" value="1"/>
</dbReference>
<keyword evidence="9 18" id="KW-0963">Cytoplasm</keyword>
<dbReference type="AlphaFoldDB" id="C6HU17"/>
<comment type="cofactor">
    <cofactor evidence="2 18">
        <name>NAD(+)</name>
        <dbReference type="ChEBI" id="CHEBI:57540"/>
    </cofactor>
</comment>
<reference evidence="21 22" key="1">
    <citation type="journal article" date="2009" name="Appl. Environ. Microbiol.">
        <title>Community genomic and proteomic analyses of chemoautotrophic iron-oxidizing "Leptospirillum rubarum" (Group II) and "Leptospirillum ferrodiazotrophum" (Group III) bacteria in acid mine drainage biofilms.</title>
        <authorList>
            <person name="Goltsman D.S."/>
            <person name="Denef V.J."/>
            <person name="Singer S.W."/>
            <person name="VerBerkmoes N.C."/>
            <person name="Lefsrud M."/>
            <person name="Mueller R.S."/>
            <person name="Dick G.J."/>
            <person name="Sun C.L."/>
            <person name="Wheeler K.E."/>
            <person name="Zemla A."/>
            <person name="Baker B.J."/>
            <person name="Hauser L."/>
            <person name="Land M."/>
            <person name="Shah M.B."/>
            <person name="Thelen M.P."/>
            <person name="Hettich R.L."/>
            <person name="Banfield J.F."/>
        </authorList>
    </citation>
    <scope>NUCLEOTIDE SEQUENCE [LARGE SCALE GENOMIC DNA]</scope>
</reference>
<keyword evidence="11 18" id="KW-0479">Metal-binding</keyword>
<feature type="binding site" evidence="18">
    <location>
        <position position="143"/>
    </location>
    <ligand>
        <name>NAD(+)</name>
        <dbReference type="ChEBI" id="CHEBI:57540"/>
    </ligand>
</feature>
<keyword evidence="13 18" id="KW-0862">Zinc</keyword>
<dbReference type="GO" id="GO:0009073">
    <property type="term" value="P:aromatic amino acid family biosynthetic process"/>
    <property type="evidence" value="ECO:0007669"/>
    <property type="project" value="UniProtKB-KW"/>
</dbReference>
<dbReference type="GO" id="GO:0009423">
    <property type="term" value="P:chorismate biosynthetic process"/>
    <property type="evidence" value="ECO:0007669"/>
    <property type="project" value="UniProtKB-UniRule"/>
</dbReference>
<comment type="catalytic activity">
    <reaction evidence="1 18">
        <text>7-phospho-2-dehydro-3-deoxy-D-arabino-heptonate = 3-dehydroquinate + phosphate</text>
        <dbReference type="Rhea" id="RHEA:21968"/>
        <dbReference type="ChEBI" id="CHEBI:32364"/>
        <dbReference type="ChEBI" id="CHEBI:43474"/>
        <dbReference type="ChEBI" id="CHEBI:58394"/>
        <dbReference type="EC" id="4.2.3.4"/>
    </reaction>
</comment>
<dbReference type="Proteomes" id="UP000009374">
    <property type="component" value="Unassembled WGS sequence"/>
</dbReference>
<feature type="binding site" evidence="18">
    <location>
        <position position="250"/>
    </location>
    <ligand>
        <name>Zn(2+)</name>
        <dbReference type="ChEBI" id="CHEBI:29105"/>
    </ligand>
</feature>
<dbReference type="UniPathway" id="UPA00053">
    <property type="reaction ID" value="UER00085"/>
</dbReference>
<evidence type="ECO:0000256" key="16">
    <source>
        <dbReference type="ARBA" id="ARBA00023239"/>
    </source>
</evidence>
<evidence type="ECO:0000256" key="4">
    <source>
        <dbReference type="ARBA" id="ARBA00004496"/>
    </source>
</evidence>
<dbReference type="GO" id="GO:0003856">
    <property type="term" value="F:3-dehydroquinate synthase activity"/>
    <property type="evidence" value="ECO:0007669"/>
    <property type="project" value="UniProtKB-UniRule"/>
</dbReference>
<dbReference type="InterPro" id="IPR050071">
    <property type="entry name" value="Dehydroquinate_synthase"/>
</dbReference>
<evidence type="ECO:0000256" key="15">
    <source>
        <dbReference type="ARBA" id="ARBA00023141"/>
    </source>
</evidence>
<dbReference type="HAMAP" id="MF_00110">
    <property type="entry name" value="DHQ_synthase"/>
    <property type="match status" value="1"/>
</dbReference>
<dbReference type="PANTHER" id="PTHR43622">
    <property type="entry name" value="3-DEHYDROQUINATE SYNTHASE"/>
    <property type="match status" value="1"/>
</dbReference>
<dbReference type="GO" id="GO:0046872">
    <property type="term" value="F:metal ion binding"/>
    <property type="evidence" value="ECO:0007669"/>
    <property type="project" value="UniProtKB-KW"/>
</dbReference>
<protein>
    <recommendedName>
        <fullName evidence="8 18">3-dehydroquinate synthase</fullName>
        <shortName evidence="18">DHQS</shortName>
        <ecNumber evidence="7 18">4.2.3.4</ecNumber>
    </recommendedName>
</protein>
<keyword evidence="15 18" id="KW-0057">Aromatic amino acid biosynthesis</keyword>
<dbReference type="PANTHER" id="PTHR43622:SF7">
    <property type="entry name" value="3-DEHYDROQUINATE SYNTHASE, CHLOROPLASTIC"/>
    <property type="match status" value="1"/>
</dbReference>
<feature type="binding site" evidence="18">
    <location>
        <position position="185"/>
    </location>
    <ligand>
        <name>Zn(2+)</name>
        <dbReference type="ChEBI" id="CHEBI:29105"/>
    </ligand>
</feature>
<keyword evidence="12 18" id="KW-0547">Nucleotide-binding</keyword>
<evidence type="ECO:0000256" key="8">
    <source>
        <dbReference type="ARBA" id="ARBA00017684"/>
    </source>
</evidence>
<comment type="pathway">
    <text evidence="5 18">Metabolic intermediate biosynthesis; chorismate biosynthesis; chorismate from D-erythrose 4-phosphate and phosphoenolpyruvate: step 2/7.</text>
</comment>
<dbReference type="InterPro" id="IPR056179">
    <property type="entry name" value="DHQS_C"/>
</dbReference>
<sequence length="361" mass="38289">MRETLVASSGGSYPVSIGAGLSASLKERLQELFPGISRLGIVSNPVVWNLHGAAILRNLGSELRPVVALHPDGEVAKTMESVLGLLDRFLGDRWERRDPLLVVGGGVTGDMGGLAAALLLRGVPLVHLPTTVVAQVDSAIGGKTGVDHPLGKNLIGVFNPPRAVLSDPEFLRTLPLSQRRSGVGEVIKYALIGDRTLLGLLSDRIEELVSEEFHPGIWEEVIFLSSADKAGIVSRDEKESGERMLLNLGHTFGHALEGALGYSGILHGEAVALGMLSAARISGAMGLSGPETFETVRDLVKRAGLPVSWPSKVTFETIAPYLGRDKKASRGQVALILPEAPGSVRIVRDYDPSLLSLGVFS</sequence>
<dbReference type="SUPFAM" id="SSF56796">
    <property type="entry name" value="Dehydroquinate synthase-like"/>
    <property type="match status" value="1"/>
</dbReference>
<evidence type="ECO:0000259" key="19">
    <source>
        <dbReference type="Pfam" id="PF01761"/>
    </source>
</evidence>
<feature type="binding site" evidence="18">
    <location>
        <begin position="72"/>
        <end position="77"/>
    </location>
    <ligand>
        <name>NAD(+)</name>
        <dbReference type="ChEBI" id="CHEBI:57540"/>
    </ligand>
</feature>
<evidence type="ECO:0000313" key="22">
    <source>
        <dbReference type="Proteomes" id="UP000009374"/>
    </source>
</evidence>
<evidence type="ECO:0000256" key="1">
    <source>
        <dbReference type="ARBA" id="ARBA00001393"/>
    </source>
</evidence>
<dbReference type="InterPro" id="IPR030963">
    <property type="entry name" value="DHQ_synth_fam"/>
</dbReference>
<evidence type="ECO:0000256" key="13">
    <source>
        <dbReference type="ARBA" id="ARBA00022833"/>
    </source>
</evidence>
<dbReference type="EMBL" id="GG693852">
    <property type="protein sequence ID" value="EES53945.1"/>
    <property type="molecule type" value="Genomic_DNA"/>
</dbReference>
<gene>
    <name evidence="18" type="primary">aroB</name>
    <name evidence="21" type="ORF">UBAL3_44810082</name>
</gene>
<organism evidence="21 22">
    <name type="scientific">Leptospirillum ferrodiazotrophum</name>
    <dbReference type="NCBI Taxonomy" id="412449"/>
    <lineage>
        <taxon>Bacteria</taxon>
        <taxon>Pseudomonadati</taxon>
        <taxon>Nitrospirota</taxon>
        <taxon>Nitrospiria</taxon>
        <taxon>Nitrospirales</taxon>
        <taxon>Nitrospiraceae</taxon>
        <taxon>Leptospirillum</taxon>
    </lineage>
</organism>
<dbReference type="EC" id="4.2.3.4" evidence="7 18"/>
<keyword evidence="16 18" id="KW-0456">Lyase</keyword>
<dbReference type="GO" id="GO:0008652">
    <property type="term" value="P:amino acid biosynthetic process"/>
    <property type="evidence" value="ECO:0007669"/>
    <property type="project" value="UniProtKB-KW"/>
</dbReference>
<proteinExistence type="inferred from homology"/>
<comment type="function">
    <text evidence="3 18">Catalyzes the conversion of 3-deoxy-D-arabino-heptulosonate 7-phosphate (DAHP) to dehydroquinate (DHQ).</text>
</comment>
<keyword evidence="17 18" id="KW-0170">Cobalt</keyword>
<evidence type="ECO:0000256" key="18">
    <source>
        <dbReference type="HAMAP-Rule" id="MF_00110"/>
    </source>
</evidence>
<dbReference type="NCBIfam" id="TIGR01357">
    <property type="entry name" value="aroB"/>
    <property type="match status" value="1"/>
</dbReference>
<feature type="binding site" evidence="18">
    <location>
        <begin position="170"/>
        <end position="173"/>
    </location>
    <ligand>
        <name>NAD(+)</name>
        <dbReference type="ChEBI" id="CHEBI:57540"/>
    </ligand>
</feature>
<evidence type="ECO:0000256" key="7">
    <source>
        <dbReference type="ARBA" id="ARBA00013031"/>
    </source>
</evidence>
<accession>C6HU17</accession>
<evidence type="ECO:0000259" key="20">
    <source>
        <dbReference type="Pfam" id="PF24621"/>
    </source>
</evidence>